<dbReference type="InterPro" id="IPR006121">
    <property type="entry name" value="HMA_dom"/>
</dbReference>
<dbReference type="Pfam" id="PF00403">
    <property type="entry name" value="HMA"/>
    <property type="match status" value="1"/>
</dbReference>
<sequence length="115" mass="12964">MKKLLILLVLLTGTTSFAQNKNAKASFEVKGVCEMCQTRIEKACLKTKGVKIASWDVKTHQLKLVYNEKKTDLKTIKKAILNVGHDLKDVMAPDEAYNSLHGCCKYRDEEVLKAH</sequence>
<dbReference type="Gene3D" id="3.30.70.100">
    <property type="match status" value="1"/>
</dbReference>
<comment type="caution">
    <text evidence="3">The sequence shown here is derived from an EMBL/GenBank/DDBJ whole genome shotgun (WGS) entry which is preliminary data.</text>
</comment>
<dbReference type="InterPro" id="IPR036163">
    <property type="entry name" value="HMA_dom_sf"/>
</dbReference>
<evidence type="ECO:0000313" key="3">
    <source>
        <dbReference type="EMBL" id="MBJ6367003.1"/>
    </source>
</evidence>
<accession>A0A8J7LMR6</accession>
<dbReference type="CDD" id="cd00371">
    <property type="entry name" value="HMA"/>
    <property type="match status" value="1"/>
</dbReference>
<dbReference type="AlphaFoldDB" id="A0A8J7LMR6"/>
<dbReference type="EMBL" id="JAELVQ010000002">
    <property type="protein sequence ID" value="MBJ6367003.1"/>
    <property type="molecule type" value="Genomic_DNA"/>
</dbReference>
<evidence type="ECO:0000256" key="1">
    <source>
        <dbReference type="SAM" id="SignalP"/>
    </source>
</evidence>
<feature type="signal peptide" evidence="1">
    <location>
        <begin position="1"/>
        <end position="18"/>
    </location>
</feature>
<dbReference type="GO" id="GO:0046872">
    <property type="term" value="F:metal ion binding"/>
    <property type="evidence" value="ECO:0007669"/>
    <property type="project" value="InterPro"/>
</dbReference>
<dbReference type="SUPFAM" id="SSF55008">
    <property type="entry name" value="HMA, heavy metal-associated domain"/>
    <property type="match status" value="1"/>
</dbReference>
<feature type="chain" id="PRO_5035276393" evidence="1">
    <location>
        <begin position="19"/>
        <end position="115"/>
    </location>
</feature>
<protein>
    <submittedName>
        <fullName evidence="3">Cation transporter</fullName>
    </submittedName>
</protein>
<keyword evidence="1" id="KW-0732">Signal</keyword>
<proteinExistence type="predicted"/>
<dbReference type="Proteomes" id="UP000610931">
    <property type="component" value="Unassembled WGS sequence"/>
</dbReference>
<feature type="domain" description="HMA" evidence="2">
    <location>
        <begin position="18"/>
        <end position="88"/>
    </location>
</feature>
<reference evidence="3" key="1">
    <citation type="submission" date="2020-12" db="EMBL/GenBank/DDBJ databases">
        <title>Snuella sp. nov., isolated from sediment in Incheon.</title>
        <authorList>
            <person name="Kim W."/>
        </authorList>
    </citation>
    <scope>NUCLEOTIDE SEQUENCE</scope>
    <source>
        <strain evidence="3">CAU 1569</strain>
    </source>
</reference>
<gene>
    <name evidence="3" type="ORF">JF259_02770</name>
</gene>
<dbReference type="PROSITE" id="PS50846">
    <property type="entry name" value="HMA_2"/>
    <property type="match status" value="1"/>
</dbReference>
<organism evidence="3 4">
    <name type="scientific">Snuella sedimenti</name>
    <dbReference type="NCBI Taxonomy" id="2798802"/>
    <lineage>
        <taxon>Bacteria</taxon>
        <taxon>Pseudomonadati</taxon>
        <taxon>Bacteroidota</taxon>
        <taxon>Flavobacteriia</taxon>
        <taxon>Flavobacteriales</taxon>
        <taxon>Flavobacteriaceae</taxon>
        <taxon>Snuella</taxon>
    </lineage>
</organism>
<name>A0A8J7LMR6_9FLAO</name>
<keyword evidence="4" id="KW-1185">Reference proteome</keyword>
<evidence type="ECO:0000259" key="2">
    <source>
        <dbReference type="PROSITE" id="PS50846"/>
    </source>
</evidence>
<dbReference type="RefSeq" id="WP_199113068.1">
    <property type="nucleotide sequence ID" value="NZ_JAELVQ010000002.1"/>
</dbReference>
<evidence type="ECO:0000313" key="4">
    <source>
        <dbReference type="Proteomes" id="UP000610931"/>
    </source>
</evidence>